<dbReference type="GO" id="GO:0005977">
    <property type="term" value="P:glycogen metabolic process"/>
    <property type="evidence" value="ECO:0007669"/>
    <property type="project" value="UniProtKB-UniPathway"/>
</dbReference>
<dbReference type="GO" id="GO:0005516">
    <property type="term" value="F:calmodulin binding"/>
    <property type="evidence" value="ECO:0007669"/>
    <property type="project" value="UniProtKB-KW"/>
</dbReference>
<keyword evidence="1 2" id="KW-0119">Carbohydrate metabolism</keyword>
<dbReference type="WBParaSite" id="HPBE_0002454401-mRNA-1">
    <property type="protein sequence ID" value="HPBE_0002454401-mRNA-1"/>
    <property type="gene ID" value="HPBE_0002454401"/>
</dbReference>
<feature type="domain" description="Phosphorylase b kinase regulatory subunit alpha/beta C-terminal" evidence="4">
    <location>
        <begin position="186"/>
        <end position="302"/>
    </location>
</feature>
<proteinExistence type="inferred from homology"/>
<dbReference type="PANTHER" id="PTHR10749:SF7">
    <property type="entry name" value="PHOSPHORYLASE B KINASE REGULATORY SUBUNIT ALPHA-RELATED"/>
    <property type="match status" value="1"/>
</dbReference>
<keyword evidence="2" id="KW-0112">Calmodulin-binding</keyword>
<evidence type="ECO:0000259" key="3">
    <source>
        <dbReference type="Pfam" id="PF00723"/>
    </source>
</evidence>
<dbReference type="AlphaFoldDB" id="A0A183GPC4"/>
<dbReference type="EMBL" id="UZAH01036488">
    <property type="protein sequence ID" value="VDP45756.1"/>
    <property type="molecule type" value="Genomic_DNA"/>
</dbReference>
<dbReference type="GO" id="GO:0005886">
    <property type="term" value="C:plasma membrane"/>
    <property type="evidence" value="ECO:0007669"/>
    <property type="project" value="UniProtKB-SubCell"/>
</dbReference>
<dbReference type="InterPro" id="IPR011613">
    <property type="entry name" value="GH15-like"/>
</dbReference>
<evidence type="ECO:0000256" key="2">
    <source>
        <dbReference type="RuleBase" id="RU364123"/>
    </source>
</evidence>
<keyword evidence="2" id="KW-1003">Cell membrane</keyword>
<feature type="domain" description="GH15-like" evidence="3">
    <location>
        <begin position="2"/>
        <end position="113"/>
    </location>
</feature>
<keyword evidence="6" id="KW-1185">Reference proteome</keyword>
<keyword evidence="2" id="KW-0472">Membrane</keyword>
<dbReference type="InterPro" id="IPR045583">
    <property type="entry name" value="KPBA/B_C"/>
</dbReference>
<comment type="pathway">
    <text evidence="2">Glycan biosynthesis; glycogen metabolism.</text>
</comment>
<comment type="similarity">
    <text evidence="2">Belongs to the phosphorylase b kinase regulatory chain family.</text>
</comment>
<keyword evidence="2" id="KW-0449">Lipoprotein</keyword>
<reference evidence="5 6" key="1">
    <citation type="submission" date="2018-11" db="EMBL/GenBank/DDBJ databases">
        <authorList>
            <consortium name="Pathogen Informatics"/>
        </authorList>
    </citation>
    <scope>NUCLEOTIDE SEQUENCE [LARGE SCALE GENOMIC DNA]</scope>
</reference>
<comment type="subcellular location">
    <subcellularLocation>
        <location evidence="2">Cell membrane</location>
        <topology evidence="2">Lipid-anchor</topology>
        <orientation evidence="2">Cytoplasmic side</orientation>
    </subcellularLocation>
</comment>
<accession>A0A183GPC4</accession>
<dbReference type="OrthoDB" id="5971574at2759"/>
<comment type="function">
    <text evidence="2">Phosphorylase b kinase catalyzes the phosphorylation of serine in certain substrates, including troponin I.</text>
</comment>
<gene>
    <name evidence="5" type="ORF">HPBE_LOCUS24544</name>
</gene>
<evidence type="ECO:0000313" key="6">
    <source>
        <dbReference type="Proteomes" id="UP000050761"/>
    </source>
</evidence>
<evidence type="ECO:0000313" key="7">
    <source>
        <dbReference type="WBParaSite" id="HPBE_0002454401-mRNA-1"/>
    </source>
</evidence>
<name>A0A183GPC4_HELPZ</name>
<dbReference type="Pfam" id="PF19292">
    <property type="entry name" value="KPBB_C"/>
    <property type="match status" value="1"/>
</dbReference>
<organism evidence="6 7">
    <name type="scientific">Heligmosomoides polygyrus</name>
    <name type="common">Parasitic roundworm</name>
    <dbReference type="NCBI Taxonomy" id="6339"/>
    <lineage>
        <taxon>Eukaryota</taxon>
        <taxon>Metazoa</taxon>
        <taxon>Ecdysozoa</taxon>
        <taxon>Nematoda</taxon>
        <taxon>Chromadorea</taxon>
        <taxon>Rhabditida</taxon>
        <taxon>Rhabditina</taxon>
        <taxon>Rhabditomorpha</taxon>
        <taxon>Strongyloidea</taxon>
        <taxon>Heligmosomidae</taxon>
        <taxon>Heligmosomoides</taxon>
    </lineage>
</organism>
<keyword evidence="2" id="KW-0636">Prenylation</keyword>
<dbReference type="PANTHER" id="PTHR10749">
    <property type="entry name" value="PHOSPHORYLASE B KINASE REGULATORY SUBUNIT"/>
    <property type="match status" value="1"/>
</dbReference>
<dbReference type="GO" id="GO:0005964">
    <property type="term" value="C:phosphorylase kinase complex"/>
    <property type="evidence" value="ECO:0007669"/>
    <property type="project" value="TreeGrafter"/>
</dbReference>
<sequence length="406" mass="46649">MLMEEVYTKSCECRLWALVRLTAGLLTKRLEELGKAVTHLLVRQKQITVGLPSKKEEAITSPKTNEELKEIMNRAYSDDPNAFTLSQEIIVSLGSLVRTEPKLFVEMFRLRIGLIIQVLASELARIRNYSAADAAENLMTISPFELKSMLFSLLSGRLLEEFVDDCDAAKETRTGIGSFRRHIEERKSMRKSTRYVTVDKIEEKPEVESTPPTDEEEECEDDFQFGIWLRHRRIDGALNRVPNNFYATLWDTVNRLPHGIRINDNILHWGLTQEMTRREMKFALEVEQALNRIAEPEYREMMSGPQPQTRVVEALWLLGRLDRLVQSDQPNIPRDRPLDIDALLRKANEIFVDHNRDMGTIVLECCASGRKCDGARGLCRHLYDSAPAGEFGTSHYIIKAMIMMFT</sequence>
<protein>
    <recommendedName>
        <fullName evidence="2">Phosphorylase b kinase regulatory subunit</fullName>
    </recommendedName>
</protein>
<reference evidence="7" key="2">
    <citation type="submission" date="2019-09" db="UniProtKB">
        <authorList>
            <consortium name="WormBaseParasite"/>
        </authorList>
    </citation>
    <scope>IDENTIFICATION</scope>
</reference>
<keyword evidence="2" id="KW-0321">Glycogen metabolism</keyword>
<dbReference type="Pfam" id="PF00723">
    <property type="entry name" value="Glyco_hydro_15"/>
    <property type="match status" value="1"/>
</dbReference>
<evidence type="ECO:0000313" key="5">
    <source>
        <dbReference type="EMBL" id="VDP45756.1"/>
    </source>
</evidence>
<accession>A0A3P8HQX7</accession>
<dbReference type="Proteomes" id="UP000050761">
    <property type="component" value="Unassembled WGS sequence"/>
</dbReference>
<dbReference type="UniPathway" id="UPA00163"/>
<evidence type="ECO:0000259" key="4">
    <source>
        <dbReference type="Pfam" id="PF19292"/>
    </source>
</evidence>
<dbReference type="InterPro" id="IPR008734">
    <property type="entry name" value="PHK_A/B_su"/>
</dbReference>
<evidence type="ECO:0000256" key="1">
    <source>
        <dbReference type="ARBA" id="ARBA00023277"/>
    </source>
</evidence>